<reference evidence="1" key="1">
    <citation type="journal article" date="2022" name="Int. J. Mol. Sci.">
        <title>Draft Genome of Tanacetum Coccineum: Genomic Comparison of Closely Related Tanacetum-Family Plants.</title>
        <authorList>
            <person name="Yamashiro T."/>
            <person name="Shiraishi A."/>
            <person name="Nakayama K."/>
            <person name="Satake H."/>
        </authorList>
    </citation>
    <scope>NUCLEOTIDE SEQUENCE</scope>
</reference>
<dbReference type="Proteomes" id="UP001151760">
    <property type="component" value="Unassembled WGS sequence"/>
</dbReference>
<organism evidence="1 2">
    <name type="scientific">Tanacetum coccineum</name>
    <dbReference type="NCBI Taxonomy" id="301880"/>
    <lineage>
        <taxon>Eukaryota</taxon>
        <taxon>Viridiplantae</taxon>
        <taxon>Streptophyta</taxon>
        <taxon>Embryophyta</taxon>
        <taxon>Tracheophyta</taxon>
        <taxon>Spermatophyta</taxon>
        <taxon>Magnoliopsida</taxon>
        <taxon>eudicotyledons</taxon>
        <taxon>Gunneridae</taxon>
        <taxon>Pentapetalae</taxon>
        <taxon>asterids</taxon>
        <taxon>campanulids</taxon>
        <taxon>Asterales</taxon>
        <taxon>Asteraceae</taxon>
        <taxon>Asteroideae</taxon>
        <taxon>Anthemideae</taxon>
        <taxon>Anthemidinae</taxon>
        <taxon>Tanacetum</taxon>
    </lineage>
</organism>
<evidence type="ECO:0000313" key="1">
    <source>
        <dbReference type="EMBL" id="GJT06560.1"/>
    </source>
</evidence>
<comment type="caution">
    <text evidence="1">The sequence shown here is derived from an EMBL/GenBank/DDBJ whole genome shotgun (WGS) entry which is preliminary data.</text>
</comment>
<proteinExistence type="predicted"/>
<evidence type="ECO:0000313" key="2">
    <source>
        <dbReference type="Proteomes" id="UP001151760"/>
    </source>
</evidence>
<accession>A0ABQ5AV75</accession>
<protein>
    <recommendedName>
        <fullName evidence="3">MAK10-like protein</fullName>
    </recommendedName>
</protein>
<evidence type="ECO:0008006" key="3">
    <source>
        <dbReference type="Google" id="ProtNLM"/>
    </source>
</evidence>
<dbReference type="EMBL" id="BQNB010012679">
    <property type="protein sequence ID" value="GJT06560.1"/>
    <property type="molecule type" value="Genomic_DNA"/>
</dbReference>
<sequence length="235" mass="27185">MTMSLPPQEEPLTNRPVDFTKSVKVISLPQDVPSTSGRRLLELKNQVQRLMEAHLDPMQPTQVKRITSSCEICSDPHDTQYCMENPEQAFVEYASSRTDKAGGHKFTANAYIDVDLPMNIMYLAYYNSIRKNGYEYKGRNLVGLGRDMQYLIILSKDDYDRGCRKPSDLEDGFYRDTIKLGSEYLTRMDDEGEFTLYLMRRNLEVLRKFHWMILGGRFNQLSHVSSPLLSKPGEY</sequence>
<gene>
    <name evidence="1" type="ORF">Tco_0841022</name>
</gene>
<keyword evidence="2" id="KW-1185">Reference proteome</keyword>
<name>A0ABQ5AV75_9ASTR</name>
<reference evidence="1" key="2">
    <citation type="submission" date="2022-01" db="EMBL/GenBank/DDBJ databases">
        <authorList>
            <person name="Yamashiro T."/>
            <person name="Shiraishi A."/>
            <person name="Satake H."/>
            <person name="Nakayama K."/>
        </authorList>
    </citation>
    <scope>NUCLEOTIDE SEQUENCE</scope>
</reference>